<evidence type="ECO:0000313" key="2">
    <source>
        <dbReference type="Proteomes" id="UP001054821"/>
    </source>
</evidence>
<dbReference type="AlphaFoldDB" id="A0AAD4YNP9"/>
<reference evidence="1 2" key="1">
    <citation type="journal article" date="2022" name="G3 (Bethesda)">
        <title>Whole-genome sequence and methylome profiling of the almond [Prunus dulcis (Mill.) D.A. Webb] cultivar 'Nonpareil'.</title>
        <authorList>
            <person name="D'Amico-Willman K.M."/>
            <person name="Ouma W.Z."/>
            <person name="Meulia T."/>
            <person name="Sideli G.M."/>
            <person name="Gradziel T.M."/>
            <person name="Fresnedo-Ramirez J."/>
        </authorList>
    </citation>
    <scope>NUCLEOTIDE SEQUENCE [LARGE SCALE GENOMIC DNA]</scope>
    <source>
        <strain evidence="1">Clone GOH B32 T37-40</strain>
    </source>
</reference>
<accession>A0AAD4YNP9</accession>
<protein>
    <recommendedName>
        <fullName evidence="3">RNase H type-1 domain-containing protein</fullName>
    </recommendedName>
</protein>
<dbReference type="EMBL" id="JAJFAZ020000008">
    <property type="protein sequence ID" value="KAI5315564.1"/>
    <property type="molecule type" value="Genomic_DNA"/>
</dbReference>
<sequence length="93" mass="10277">MQNCREFLDAKAKSPVPFGDASVDPNLLAQGWRPPMSNYVKINFDGARKNDWHLAGLGIVARNATGSFCGGLATPFWLWLQRQLLAFALSNLL</sequence>
<comment type="caution">
    <text evidence="1">The sequence shown here is derived from an EMBL/GenBank/DDBJ whole genome shotgun (WGS) entry which is preliminary data.</text>
</comment>
<gene>
    <name evidence="1" type="ORF">L3X38_044740</name>
</gene>
<evidence type="ECO:0008006" key="3">
    <source>
        <dbReference type="Google" id="ProtNLM"/>
    </source>
</evidence>
<evidence type="ECO:0000313" key="1">
    <source>
        <dbReference type="EMBL" id="KAI5315564.1"/>
    </source>
</evidence>
<name>A0AAD4YNP9_PRUDU</name>
<keyword evidence="2" id="KW-1185">Reference proteome</keyword>
<organism evidence="1 2">
    <name type="scientific">Prunus dulcis</name>
    <name type="common">Almond</name>
    <name type="synonym">Amygdalus dulcis</name>
    <dbReference type="NCBI Taxonomy" id="3755"/>
    <lineage>
        <taxon>Eukaryota</taxon>
        <taxon>Viridiplantae</taxon>
        <taxon>Streptophyta</taxon>
        <taxon>Embryophyta</taxon>
        <taxon>Tracheophyta</taxon>
        <taxon>Spermatophyta</taxon>
        <taxon>Magnoliopsida</taxon>
        <taxon>eudicotyledons</taxon>
        <taxon>Gunneridae</taxon>
        <taxon>Pentapetalae</taxon>
        <taxon>rosids</taxon>
        <taxon>fabids</taxon>
        <taxon>Rosales</taxon>
        <taxon>Rosaceae</taxon>
        <taxon>Amygdaloideae</taxon>
        <taxon>Amygdaleae</taxon>
        <taxon>Prunus</taxon>
    </lineage>
</organism>
<dbReference type="Proteomes" id="UP001054821">
    <property type="component" value="Chromosome 8"/>
</dbReference>
<proteinExistence type="predicted"/>